<feature type="compositionally biased region" description="Basic residues" evidence="2">
    <location>
        <begin position="130"/>
        <end position="142"/>
    </location>
</feature>
<evidence type="ECO:0000259" key="4">
    <source>
        <dbReference type="Pfam" id="PF03372"/>
    </source>
</evidence>
<name>A0A1Q9EM18_SYMMI</name>
<dbReference type="SUPFAM" id="SSF56219">
    <property type="entry name" value="DNase I-like"/>
    <property type="match status" value="1"/>
</dbReference>
<feature type="transmembrane region" description="Helical" evidence="3">
    <location>
        <begin position="296"/>
        <end position="329"/>
    </location>
</feature>
<dbReference type="InterPro" id="IPR005135">
    <property type="entry name" value="Endo/exonuclease/phosphatase"/>
</dbReference>
<keyword evidence="3" id="KW-1133">Transmembrane helix</keyword>
<feature type="transmembrane region" description="Helical" evidence="3">
    <location>
        <begin position="349"/>
        <end position="379"/>
    </location>
</feature>
<evidence type="ECO:0000313" key="6">
    <source>
        <dbReference type="Proteomes" id="UP000186817"/>
    </source>
</evidence>
<dbReference type="Proteomes" id="UP000186817">
    <property type="component" value="Unassembled WGS sequence"/>
</dbReference>
<reference evidence="5 6" key="1">
    <citation type="submission" date="2016-02" db="EMBL/GenBank/DDBJ databases">
        <title>Genome analysis of coral dinoflagellate symbionts highlights evolutionary adaptations to a symbiotic lifestyle.</title>
        <authorList>
            <person name="Aranda M."/>
            <person name="Li Y."/>
            <person name="Liew Y.J."/>
            <person name="Baumgarten S."/>
            <person name="Simakov O."/>
            <person name="Wilson M."/>
            <person name="Piel J."/>
            <person name="Ashoor H."/>
            <person name="Bougouffa S."/>
            <person name="Bajic V.B."/>
            <person name="Ryu T."/>
            <person name="Ravasi T."/>
            <person name="Bayer T."/>
            <person name="Micklem G."/>
            <person name="Kim H."/>
            <person name="Bhak J."/>
            <person name="Lajeunesse T.C."/>
            <person name="Voolstra C.R."/>
        </authorList>
    </citation>
    <scope>NUCLEOTIDE SEQUENCE [LARGE SCALE GENOMIC DNA]</scope>
    <source>
        <strain evidence="5 6">CCMP2467</strain>
    </source>
</reference>
<feature type="compositionally biased region" description="Basic and acidic residues" evidence="2">
    <location>
        <begin position="48"/>
        <end position="61"/>
    </location>
</feature>
<feature type="region of interest" description="Disordered" evidence="2">
    <location>
        <begin position="1"/>
        <end position="208"/>
    </location>
</feature>
<dbReference type="PANTHER" id="PTHR16320">
    <property type="entry name" value="SPHINGOMYELINASE FAMILY MEMBER"/>
    <property type="match status" value="1"/>
</dbReference>
<dbReference type="Pfam" id="PF03372">
    <property type="entry name" value="Exo_endo_phos"/>
    <property type="match status" value="1"/>
</dbReference>
<dbReference type="PANTHER" id="PTHR16320:SF1">
    <property type="entry name" value="SPHINGOMYELINASE DDB_G0288017"/>
    <property type="match status" value="1"/>
</dbReference>
<dbReference type="EMBL" id="LSRX01000116">
    <property type="protein sequence ID" value="OLQ08493.1"/>
    <property type="molecule type" value="Genomic_DNA"/>
</dbReference>
<feature type="compositionally biased region" description="Basic and acidic residues" evidence="2">
    <location>
        <begin position="13"/>
        <end position="27"/>
    </location>
</feature>
<dbReference type="InterPro" id="IPR038772">
    <property type="entry name" value="Sph/SMPD2-like"/>
</dbReference>
<evidence type="ECO:0000256" key="3">
    <source>
        <dbReference type="SAM" id="Phobius"/>
    </source>
</evidence>
<keyword evidence="6" id="KW-1185">Reference proteome</keyword>
<evidence type="ECO:0000256" key="2">
    <source>
        <dbReference type="SAM" id="MobiDB-lite"/>
    </source>
</evidence>
<keyword evidence="3" id="KW-0472">Membrane</keyword>
<evidence type="ECO:0000256" key="1">
    <source>
        <dbReference type="ARBA" id="ARBA00006335"/>
    </source>
</evidence>
<feature type="transmembrane region" description="Helical" evidence="3">
    <location>
        <begin position="391"/>
        <end position="416"/>
    </location>
</feature>
<feature type="domain" description="Endonuclease/exonuclease/phosphatase" evidence="4">
    <location>
        <begin position="430"/>
        <end position="693"/>
    </location>
</feature>
<dbReference type="GO" id="GO:0005737">
    <property type="term" value="C:cytoplasm"/>
    <property type="evidence" value="ECO:0007669"/>
    <property type="project" value="TreeGrafter"/>
</dbReference>
<proteinExistence type="inferred from homology"/>
<dbReference type="GO" id="GO:0004767">
    <property type="term" value="F:sphingomyelin phosphodiesterase activity"/>
    <property type="evidence" value="ECO:0007669"/>
    <property type="project" value="InterPro"/>
</dbReference>
<dbReference type="Gene3D" id="3.60.10.10">
    <property type="entry name" value="Endonuclease/exonuclease/phosphatase"/>
    <property type="match status" value="1"/>
</dbReference>
<evidence type="ECO:0000313" key="5">
    <source>
        <dbReference type="EMBL" id="OLQ08493.1"/>
    </source>
</evidence>
<gene>
    <name evidence="5" type="ORF">AK812_SmicGene7989</name>
</gene>
<comment type="caution">
    <text evidence="5">The sequence shown here is derived from an EMBL/GenBank/DDBJ whole genome shotgun (WGS) entry which is preliminary data.</text>
</comment>
<protein>
    <recommendedName>
        <fullName evidence="4">Endonuclease/exonuclease/phosphatase domain-containing protein</fullName>
    </recommendedName>
</protein>
<dbReference type="InterPro" id="IPR036691">
    <property type="entry name" value="Endo/exonu/phosph_ase_sf"/>
</dbReference>
<organism evidence="5 6">
    <name type="scientific">Symbiodinium microadriaticum</name>
    <name type="common">Dinoflagellate</name>
    <name type="synonym">Zooxanthella microadriatica</name>
    <dbReference type="NCBI Taxonomy" id="2951"/>
    <lineage>
        <taxon>Eukaryota</taxon>
        <taxon>Sar</taxon>
        <taxon>Alveolata</taxon>
        <taxon>Dinophyceae</taxon>
        <taxon>Suessiales</taxon>
        <taxon>Symbiodiniaceae</taxon>
        <taxon>Symbiodinium</taxon>
    </lineage>
</organism>
<sequence length="701" mass="76945">MAAIAPGLLRLPPEQKAEAEIGSKEGRSFYPPPKSQRLLPSSEPKTAQSEERGKSPVKESPSRSTPTAVKEPRARPSATGTLRRPPERVEVKQAPPKHEKAADLRSKLQKALLETGRVSSASESELSLRRGQRPRLRPRMRRQSSSERSSSSGWAGGLRSIASEASSTSAPPRKGKGYGKGKGLVNFPGKGAQRVDSEDSEAETHGPVTTSLEVPLRVLRRPWRGQVAEASVAQVEVDACRREGYGRVTITGGWWQSLAAYQCLIKLFSTLDTSAEPAREAVRIWRSKAVDQKMKLLTANLCMISPGACVKLSVVLGLAGLAIAVILLVTQSWLQWLVLKIPYPGSICFLAYFILGMRVCCVLLGTMRVVCAGVLLILVGAGAVKTIGTSILGAMSGLGFLYIAMIPIGQLLTAIIRRVAPQIVHDAQEKRMQQFLPLLPGYDIVCLQELTVAWGQDDWVTALKDFAKSAGLRYFASSGKWPQFPAFFAAAGLVILSKYSIKRSELYTFSRQSWFEWSAVQRGALMVELDGPKNKKIAVINVHTTAGLEVVRTGMYLSKQVSEGNAKVNPTGLKQLEEALRRFEEFSKGADQRIFCGDFNLSKDSDSLQSFFEQAKEKLKLVDQYPQCPPTFGCVDDDGKPRETLLTKHTKNCRPRCIDHVLSDVKCKAARVDNMTAKPEDAAKYGYQQVSDHSAVEIEWT</sequence>
<dbReference type="AlphaFoldDB" id="A0A1Q9EM18"/>
<comment type="similarity">
    <text evidence="1">Belongs to the neutral sphingomyelinase family.</text>
</comment>
<feature type="compositionally biased region" description="Basic and acidic residues" evidence="2">
    <location>
        <begin position="84"/>
        <end position="106"/>
    </location>
</feature>
<accession>A0A1Q9EM18</accession>
<dbReference type="OrthoDB" id="439875at2759"/>
<keyword evidence="3" id="KW-0812">Transmembrane</keyword>